<evidence type="ECO:0000256" key="3">
    <source>
        <dbReference type="ARBA" id="ARBA00022989"/>
    </source>
</evidence>
<dbReference type="OMA" id="CKERFTI"/>
<keyword evidence="9" id="KW-1185">Reference proteome</keyword>
<dbReference type="GO" id="GO:0043495">
    <property type="term" value="F:protein-membrane adaptor activity"/>
    <property type="evidence" value="ECO:0007669"/>
    <property type="project" value="TreeGrafter"/>
</dbReference>
<evidence type="ECO:0000259" key="7">
    <source>
        <dbReference type="PROSITE" id="PS51469"/>
    </source>
</evidence>
<dbReference type="OrthoDB" id="342281at2759"/>
<sequence>MAQLPPLRDARSPRRIDATQHFQCKERFTIIPNQPMKPKPWFTYPHPTNQVIMEIVTAFVLILLLFNTGLLSSQVSKTNELLAKVQLQVEKLENARGFSGHYAEPEPTTTTTEATPAPKIEHVKPPQSMCPTISIPETNSSGQPEIFNAANYFLGASVDSKYSSESDNFAYGRDQSGYVILDRKDPPPNRAWCSDETEPLLIINLAKTIQPVAVSYQHSQWNGTVPVGAPKVYDVEGCLDQNCLQWETIAENCTYQSLESEQQEQVCAIPVNATRQYGYEKVQFRFRENHGDVVKTCAFLVRVYGEAGKSLVTKGDMEESEKICKDLTTAYHDSPFVYANLKSKSCSVLYKNKCCSECPECCEKCEIEDVNSKWIAPHIIAVVVFLIIFMLFVFFCCFANSKDDGSNDFESFGKY</sequence>
<dbReference type="FunFam" id="2.60.120.260:FF:000158">
    <property type="entry name" value="Protein CBG16940"/>
    <property type="match status" value="1"/>
</dbReference>
<gene>
    <name evidence="8" type="ORF">CAEBREN_13744</name>
</gene>
<accession>G0NFX8</accession>
<proteinExistence type="predicted"/>
<keyword evidence="3 6" id="KW-1133">Transmembrane helix</keyword>
<dbReference type="PROSITE" id="PS51469">
    <property type="entry name" value="SUN"/>
    <property type="match status" value="1"/>
</dbReference>
<dbReference type="InterPro" id="IPR045119">
    <property type="entry name" value="SUN1-5"/>
</dbReference>
<evidence type="ECO:0000256" key="6">
    <source>
        <dbReference type="SAM" id="Phobius"/>
    </source>
</evidence>
<protein>
    <recommendedName>
        <fullName evidence="7">SUN domain-containing protein</fullName>
    </recommendedName>
</protein>
<evidence type="ECO:0000313" key="9">
    <source>
        <dbReference type="Proteomes" id="UP000008068"/>
    </source>
</evidence>
<feature type="transmembrane region" description="Helical" evidence="6">
    <location>
        <begin position="51"/>
        <end position="71"/>
    </location>
</feature>
<feature type="transmembrane region" description="Helical" evidence="6">
    <location>
        <begin position="379"/>
        <end position="401"/>
    </location>
</feature>
<dbReference type="InterPro" id="IPR012919">
    <property type="entry name" value="SUN_dom"/>
</dbReference>
<dbReference type="Pfam" id="PF07738">
    <property type="entry name" value="Sad1_UNC"/>
    <property type="match status" value="1"/>
</dbReference>
<reference evidence="9" key="1">
    <citation type="submission" date="2011-07" db="EMBL/GenBank/DDBJ databases">
        <authorList>
            <consortium name="Caenorhabditis brenneri Sequencing and Analysis Consortium"/>
            <person name="Wilson R.K."/>
        </authorList>
    </citation>
    <scope>NUCLEOTIDE SEQUENCE [LARGE SCALE GENOMIC DNA]</scope>
    <source>
        <strain evidence="9">PB2801</strain>
    </source>
</reference>
<dbReference type="InParanoid" id="G0NFX8"/>
<comment type="subcellular location">
    <subcellularLocation>
        <location evidence="1">Membrane</location>
    </subcellularLocation>
</comment>
<feature type="compositionally biased region" description="Low complexity" evidence="5">
    <location>
        <begin position="105"/>
        <end position="118"/>
    </location>
</feature>
<evidence type="ECO:0000256" key="1">
    <source>
        <dbReference type="ARBA" id="ARBA00004370"/>
    </source>
</evidence>
<feature type="domain" description="SUN" evidence="7">
    <location>
        <begin position="132"/>
        <end position="308"/>
    </location>
</feature>
<feature type="region of interest" description="Disordered" evidence="5">
    <location>
        <begin position="98"/>
        <end position="128"/>
    </location>
</feature>
<dbReference type="PANTHER" id="PTHR12911">
    <property type="entry name" value="SAD1/UNC-84-LIKE PROTEIN-RELATED"/>
    <property type="match status" value="1"/>
</dbReference>
<keyword evidence="4 6" id="KW-0472">Membrane</keyword>
<evidence type="ECO:0000256" key="5">
    <source>
        <dbReference type="SAM" id="MobiDB-lite"/>
    </source>
</evidence>
<dbReference type="PANTHER" id="PTHR12911:SF2">
    <property type="entry name" value="SUN DOMAIN-CONTAINING PROTEIN 1"/>
    <property type="match status" value="1"/>
</dbReference>
<dbReference type="eggNOG" id="KOG2687">
    <property type="taxonomic scope" value="Eukaryota"/>
</dbReference>
<dbReference type="STRING" id="135651.G0NFX8"/>
<dbReference type="AlphaFoldDB" id="G0NFX8"/>
<organism evidence="9">
    <name type="scientific">Caenorhabditis brenneri</name>
    <name type="common">Nematode worm</name>
    <dbReference type="NCBI Taxonomy" id="135651"/>
    <lineage>
        <taxon>Eukaryota</taxon>
        <taxon>Metazoa</taxon>
        <taxon>Ecdysozoa</taxon>
        <taxon>Nematoda</taxon>
        <taxon>Chromadorea</taxon>
        <taxon>Rhabditida</taxon>
        <taxon>Rhabditina</taxon>
        <taxon>Rhabditomorpha</taxon>
        <taxon>Rhabditoidea</taxon>
        <taxon>Rhabditidae</taxon>
        <taxon>Peloderinae</taxon>
        <taxon>Caenorhabditis</taxon>
    </lineage>
</organism>
<name>G0NFX8_CAEBE</name>
<evidence type="ECO:0000256" key="4">
    <source>
        <dbReference type="ARBA" id="ARBA00023136"/>
    </source>
</evidence>
<dbReference type="Proteomes" id="UP000008068">
    <property type="component" value="Unassembled WGS sequence"/>
</dbReference>
<dbReference type="HOGENOM" id="CLU_029733_1_0_1"/>
<dbReference type="Gene3D" id="2.60.120.260">
    <property type="entry name" value="Galactose-binding domain-like"/>
    <property type="match status" value="1"/>
</dbReference>
<keyword evidence="2 6" id="KW-0812">Transmembrane</keyword>
<dbReference type="GO" id="GO:0034993">
    <property type="term" value="C:meiotic nuclear membrane microtubule tethering complex"/>
    <property type="evidence" value="ECO:0007669"/>
    <property type="project" value="TreeGrafter"/>
</dbReference>
<evidence type="ECO:0000256" key="2">
    <source>
        <dbReference type="ARBA" id="ARBA00022692"/>
    </source>
</evidence>
<evidence type="ECO:0000313" key="8">
    <source>
        <dbReference type="EMBL" id="EGT59909.1"/>
    </source>
</evidence>
<dbReference type="EMBL" id="GL379878">
    <property type="protein sequence ID" value="EGT59909.1"/>
    <property type="molecule type" value="Genomic_DNA"/>
</dbReference>